<feature type="transmembrane region" description="Helical" evidence="2">
    <location>
        <begin position="329"/>
        <end position="347"/>
    </location>
</feature>
<dbReference type="InterPro" id="IPR002656">
    <property type="entry name" value="Acyl_transf_3_dom"/>
</dbReference>
<dbReference type="Proteomes" id="UP000248783">
    <property type="component" value="Unassembled WGS sequence"/>
</dbReference>
<dbReference type="EMBL" id="QKWH01000002">
    <property type="protein sequence ID" value="PZR54347.1"/>
    <property type="molecule type" value="Genomic_DNA"/>
</dbReference>
<name>A0A2W5WSK8_9MICO</name>
<evidence type="ECO:0000256" key="2">
    <source>
        <dbReference type="SAM" id="Phobius"/>
    </source>
</evidence>
<keyword evidence="2" id="KW-0472">Membrane</keyword>
<feature type="transmembrane region" description="Helical" evidence="2">
    <location>
        <begin position="222"/>
        <end position="241"/>
    </location>
</feature>
<feature type="transmembrane region" description="Helical" evidence="2">
    <location>
        <begin position="58"/>
        <end position="75"/>
    </location>
</feature>
<evidence type="ECO:0000256" key="1">
    <source>
        <dbReference type="SAM" id="MobiDB-lite"/>
    </source>
</evidence>
<reference evidence="4 5" key="1">
    <citation type="submission" date="2018-06" db="EMBL/GenBank/DDBJ databases">
        <title>Whole genome sequencing of a novel hydrocarbon degrading bacterial strain, PW21 isolated from oil contaminated produced water sample.</title>
        <authorList>
            <person name="Nagkirti P."/>
            <person name="Shaikh A."/>
            <person name="Gowdaman V."/>
            <person name="Engineer A.E."/>
            <person name="Dagar S."/>
            <person name="Dhakephalkar P.K."/>
        </authorList>
    </citation>
    <scope>NUCLEOTIDE SEQUENCE [LARGE SCALE GENOMIC DNA]</scope>
    <source>
        <strain evidence="4 5">PW21</strain>
    </source>
</reference>
<dbReference type="AlphaFoldDB" id="A0A2W5WSK8"/>
<feature type="transmembrane region" description="Helical" evidence="2">
    <location>
        <begin position="302"/>
        <end position="323"/>
    </location>
</feature>
<feature type="transmembrane region" description="Helical" evidence="2">
    <location>
        <begin position="248"/>
        <end position="267"/>
    </location>
</feature>
<keyword evidence="2" id="KW-1133">Transmembrane helix</keyword>
<protein>
    <submittedName>
        <fullName evidence="4">Acyltransferase</fullName>
    </submittedName>
</protein>
<accession>A0A2W5WSK8</accession>
<keyword evidence="4" id="KW-0012">Acyltransferase</keyword>
<proteinExistence type="predicted"/>
<keyword evidence="2" id="KW-0812">Transmembrane</keyword>
<keyword evidence="5" id="KW-1185">Reference proteome</keyword>
<feature type="transmembrane region" description="Helical" evidence="2">
    <location>
        <begin position="167"/>
        <end position="187"/>
    </location>
</feature>
<keyword evidence="4" id="KW-0808">Transferase</keyword>
<feature type="transmembrane region" description="Helical" evidence="2">
    <location>
        <begin position="95"/>
        <end position="115"/>
    </location>
</feature>
<organism evidence="4 5">
    <name type="scientific">Xylanimonas oleitrophica</name>
    <dbReference type="NCBI Taxonomy" id="2607479"/>
    <lineage>
        <taxon>Bacteria</taxon>
        <taxon>Bacillati</taxon>
        <taxon>Actinomycetota</taxon>
        <taxon>Actinomycetes</taxon>
        <taxon>Micrococcales</taxon>
        <taxon>Promicromonosporaceae</taxon>
        <taxon>Xylanimonas</taxon>
    </lineage>
</organism>
<evidence type="ECO:0000313" key="4">
    <source>
        <dbReference type="EMBL" id="PZR54347.1"/>
    </source>
</evidence>
<dbReference type="GO" id="GO:0016747">
    <property type="term" value="F:acyltransferase activity, transferring groups other than amino-acyl groups"/>
    <property type="evidence" value="ECO:0007669"/>
    <property type="project" value="InterPro"/>
</dbReference>
<comment type="caution">
    <text evidence="4">The sequence shown here is derived from an EMBL/GenBank/DDBJ whole genome shotgun (WGS) entry which is preliminary data.</text>
</comment>
<feature type="transmembrane region" description="Helical" evidence="2">
    <location>
        <begin position="273"/>
        <end position="290"/>
    </location>
</feature>
<feature type="region of interest" description="Disordered" evidence="1">
    <location>
        <begin position="358"/>
        <end position="389"/>
    </location>
</feature>
<sequence>MSATTATPGSLRPGRVTMLDPRNNSLNLVRLVLAALVLVSHAYPIAGAGGGPGFAGEHLGGWAVIGFFAISGYLITGSRLRTTFTEYLGHRVARIFPAFLACLVVVAFGFAPVAYRIERGTLEGFLTTANTPLNYVLANAGLRMSDYSVAGTLADVPHAGAWNGSLWTLYFEFLCYLVVGVAACAAVTRRSPLVLGAMFLLSVAAHVADGRVLQLFGGNTDAHWLFKLLPYFLGGAIVYMLRERIPLVWQVALPAAAVVGVAVWLAPSWGGQLTAPLVAVVLLWVGRVVPSPAWFQRNDVSYGLYVYAFPCQQMATLLGAGALGVAGHVAVTLPPALALAAASWFWLERPVMRATRAASAGRTRQTAAQVDAAPTSPAPDATAVRAQAG</sequence>
<gene>
    <name evidence="4" type="ORF">DNL40_05475</name>
</gene>
<dbReference type="Pfam" id="PF01757">
    <property type="entry name" value="Acyl_transf_3"/>
    <property type="match status" value="1"/>
</dbReference>
<dbReference type="RefSeq" id="WP_111250204.1">
    <property type="nucleotide sequence ID" value="NZ_QKWH01000002.1"/>
</dbReference>
<feature type="domain" description="Acyltransferase 3" evidence="3">
    <location>
        <begin position="23"/>
        <end position="322"/>
    </location>
</feature>
<evidence type="ECO:0000259" key="3">
    <source>
        <dbReference type="Pfam" id="PF01757"/>
    </source>
</evidence>
<feature type="transmembrane region" description="Helical" evidence="2">
    <location>
        <begin position="194"/>
        <end position="216"/>
    </location>
</feature>
<evidence type="ECO:0000313" key="5">
    <source>
        <dbReference type="Proteomes" id="UP000248783"/>
    </source>
</evidence>
<feature type="compositionally biased region" description="Low complexity" evidence="1">
    <location>
        <begin position="358"/>
        <end position="383"/>
    </location>
</feature>
<feature type="transmembrane region" description="Helical" evidence="2">
    <location>
        <begin position="28"/>
        <end position="46"/>
    </location>
</feature>